<feature type="domain" description="Oxidoreductase molybdopterin-binding" evidence="3">
    <location>
        <begin position="268"/>
        <end position="420"/>
    </location>
</feature>
<dbReference type="GO" id="GO:0043546">
    <property type="term" value="F:molybdopterin cofactor binding"/>
    <property type="evidence" value="ECO:0007669"/>
    <property type="project" value="TreeGrafter"/>
</dbReference>
<gene>
    <name evidence="4" type="ORF">SAMN05216561_103297</name>
</gene>
<dbReference type="GO" id="GO:0006790">
    <property type="term" value="P:sulfur compound metabolic process"/>
    <property type="evidence" value="ECO:0007669"/>
    <property type="project" value="TreeGrafter"/>
</dbReference>
<dbReference type="AlphaFoldDB" id="A0A1I3EC13"/>
<dbReference type="Gene3D" id="2.60.40.650">
    <property type="match status" value="1"/>
</dbReference>
<dbReference type="SUPFAM" id="SSF81296">
    <property type="entry name" value="E set domains"/>
    <property type="match status" value="1"/>
</dbReference>
<evidence type="ECO:0000313" key="5">
    <source>
        <dbReference type="Proteomes" id="UP000198649"/>
    </source>
</evidence>
<name>A0A1I3EC13_9ACTN</name>
<dbReference type="GO" id="GO:0008482">
    <property type="term" value="F:sulfite oxidase activity"/>
    <property type="evidence" value="ECO:0007669"/>
    <property type="project" value="TreeGrafter"/>
</dbReference>
<feature type="transmembrane region" description="Helical" evidence="2">
    <location>
        <begin position="65"/>
        <end position="85"/>
    </location>
</feature>
<dbReference type="EMBL" id="FOQG01000003">
    <property type="protein sequence ID" value="SFH96520.1"/>
    <property type="molecule type" value="Genomic_DNA"/>
</dbReference>
<evidence type="ECO:0000259" key="3">
    <source>
        <dbReference type="Pfam" id="PF00174"/>
    </source>
</evidence>
<evidence type="ECO:0000256" key="2">
    <source>
        <dbReference type="SAM" id="Phobius"/>
    </source>
</evidence>
<dbReference type="SUPFAM" id="SSF56524">
    <property type="entry name" value="Oxidoreductase molybdopterin-binding domain"/>
    <property type="match status" value="1"/>
</dbReference>
<organism evidence="4 5">
    <name type="scientific">Nocardioides psychrotolerans</name>
    <dbReference type="NCBI Taxonomy" id="1005945"/>
    <lineage>
        <taxon>Bacteria</taxon>
        <taxon>Bacillati</taxon>
        <taxon>Actinomycetota</taxon>
        <taxon>Actinomycetes</taxon>
        <taxon>Propionibacteriales</taxon>
        <taxon>Nocardioidaceae</taxon>
        <taxon>Nocardioides</taxon>
    </lineage>
</organism>
<dbReference type="PANTHER" id="PTHR19372:SF7">
    <property type="entry name" value="SULFITE OXIDASE, MITOCHONDRIAL"/>
    <property type="match status" value="1"/>
</dbReference>
<proteinExistence type="predicted"/>
<dbReference type="OrthoDB" id="9795587at2"/>
<sequence length="542" mass="56966">MQKRLLYASFGLLATLVGMATGHLVASLLNPAASPVLAVGSAVIDLTPTPMKEWAIRQFGTADKAILIGSVMLGVLVFAAIAGILARRRFALGAGLLVVLVAVAGTAAMSRPAAEIVDLVPSILTAVAGVAALWWLDRTAKAAVATSPAVGSAPDTTSKRLPHPMGERDTVSSEGPQHALSDKTDQKASSPTRRGVLIAMGVLAAAAAVMGSAGKLIGNLRSRPEDITLPAAADPAAALPKGLDGQVKDISSFVTSNSDFYRVDTRLDTPIISADDWTLTIDGDVDNEMTFTFDDLLGMDLIERDITMTCVSNSVGGPYVGSARWLGVRLQDLLDLAGVGSKSDQILSTDFEGMTISTPLDLATDGRDAMIAIGMNGEALPREHGFPARMIVPGLYGFISATKWVTKLTLTTYDDAQAYWTERDWDTDAPIKISARIDTPNALDSLKAGEVVIGGVAWAQQKGGVDKIEVRIDGGPWQPAELGPTGGDDYWRQWFYKWDAKAGSRTVAARVISGDGETQTATAANPFPGGSSGIQSFLVTVE</sequence>
<keyword evidence="5" id="KW-1185">Reference proteome</keyword>
<feature type="transmembrane region" description="Helical" evidence="2">
    <location>
        <begin position="90"/>
        <end position="110"/>
    </location>
</feature>
<dbReference type="InterPro" id="IPR000572">
    <property type="entry name" value="OxRdtase_Mopterin-bd_dom"/>
</dbReference>
<dbReference type="Gene3D" id="3.90.420.10">
    <property type="entry name" value="Oxidoreductase, molybdopterin-binding domain"/>
    <property type="match status" value="1"/>
</dbReference>
<dbReference type="PANTHER" id="PTHR19372">
    <property type="entry name" value="SULFITE REDUCTASE"/>
    <property type="match status" value="1"/>
</dbReference>
<dbReference type="STRING" id="1005945.SAMN05216561_103297"/>
<reference evidence="4 5" key="1">
    <citation type="submission" date="2016-10" db="EMBL/GenBank/DDBJ databases">
        <authorList>
            <person name="de Groot N.N."/>
        </authorList>
    </citation>
    <scope>NUCLEOTIDE SEQUENCE [LARGE SCALE GENOMIC DNA]</scope>
    <source>
        <strain evidence="4 5">CGMCC 1.11156</strain>
    </source>
</reference>
<keyword evidence="2" id="KW-0812">Transmembrane</keyword>
<dbReference type="RefSeq" id="WP_091111154.1">
    <property type="nucleotide sequence ID" value="NZ_BKAF01000007.1"/>
</dbReference>
<protein>
    <submittedName>
        <fullName evidence="4">DMSO/TMAO reductase YedYZ, molybdopterin-dependent catalytic subunit</fullName>
    </submittedName>
</protein>
<accession>A0A1I3EC13</accession>
<evidence type="ECO:0000256" key="1">
    <source>
        <dbReference type="SAM" id="MobiDB-lite"/>
    </source>
</evidence>
<dbReference type="InterPro" id="IPR036374">
    <property type="entry name" value="OxRdtase_Mopterin-bd_sf"/>
</dbReference>
<evidence type="ECO:0000313" key="4">
    <source>
        <dbReference type="EMBL" id="SFH96520.1"/>
    </source>
</evidence>
<keyword evidence="2" id="KW-0472">Membrane</keyword>
<dbReference type="GO" id="GO:0020037">
    <property type="term" value="F:heme binding"/>
    <property type="evidence" value="ECO:0007669"/>
    <property type="project" value="TreeGrafter"/>
</dbReference>
<dbReference type="Pfam" id="PF00174">
    <property type="entry name" value="Oxidored_molyb"/>
    <property type="match status" value="1"/>
</dbReference>
<feature type="transmembrane region" description="Helical" evidence="2">
    <location>
        <begin position="116"/>
        <end position="136"/>
    </location>
</feature>
<keyword evidence="2" id="KW-1133">Transmembrane helix</keyword>
<dbReference type="Proteomes" id="UP000198649">
    <property type="component" value="Unassembled WGS sequence"/>
</dbReference>
<feature type="transmembrane region" description="Helical" evidence="2">
    <location>
        <begin position="196"/>
        <end position="217"/>
    </location>
</feature>
<dbReference type="InterPro" id="IPR014756">
    <property type="entry name" value="Ig_E-set"/>
</dbReference>
<feature type="region of interest" description="Disordered" evidence="1">
    <location>
        <begin position="147"/>
        <end position="191"/>
    </location>
</feature>